<name>J3L8Y7_ORYBR</name>
<feature type="transmembrane region" description="Helical" evidence="1">
    <location>
        <begin position="49"/>
        <end position="69"/>
    </location>
</feature>
<evidence type="ECO:0000256" key="1">
    <source>
        <dbReference type="SAM" id="Phobius"/>
    </source>
</evidence>
<evidence type="ECO:0000313" key="2">
    <source>
        <dbReference type="EnsemblPlants" id="OB02G11040.1"/>
    </source>
</evidence>
<dbReference type="AlphaFoldDB" id="J3L8Y7"/>
<proteinExistence type="predicted"/>
<keyword evidence="3" id="KW-1185">Reference proteome</keyword>
<dbReference type="EnsemblPlants" id="OB02G11040.1">
    <property type="protein sequence ID" value="OB02G11040.1"/>
    <property type="gene ID" value="OB02G11040"/>
</dbReference>
<keyword evidence="1" id="KW-0812">Transmembrane</keyword>
<keyword evidence="1" id="KW-0472">Membrane</keyword>
<dbReference type="Proteomes" id="UP000006038">
    <property type="component" value="Unassembled WGS sequence"/>
</dbReference>
<dbReference type="Gramene" id="OB02G11040.1">
    <property type="protein sequence ID" value="OB02G11040.1"/>
    <property type="gene ID" value="OB02G11040"/>
</dbReference>
<keyword evidence="1" id="KW-1133">Transmembrane helix</keyword>
<sequence>HLLHLFPSYISSLFIPLAKKKLFHADSTNNKRIMQIYLNSVYRYGVDLVTMYCIEFQFFLIVNVWNTYFRVFIYKKTFRGKNILEKWCTW</sequence>
<organism evidence="2">
    <name type="scientific">Oryza brachyantha</name>
    <name type="common">malo sina</name>
    <dbReference type="NCBI Taxonomy" id="4533"/>
    <lineage>
        <taxon>Eukaryota</taxon>
        <taxon>Viridiplantae</taxon>
        <taxon>Streptophyta</taxon>
        <taxon>Embryophyta</taxon>
        <taxon>Tracheophyta</taxon>
        <taxon>Spermatophyta</taxon>
        <taxon>Magnoliopsida</taxon>
        <taxon>Liliopsida</taxon>
        <taxon>Poales</taxon>
        <taxon>Poaceae</taxon>
        <taxon>BOP clade</taxon>
        <taxon>Oryzoideae</taxon>
        <taxon>Oryzeae</taxon>
        <taxon>Oryzinae</taxon>
        <taxon>Oryza</taxon>
    </lineage>
</organism>
<evidence type="ECO:0000313" key="3">
    <source>
        <dbReference type="Proteomes" id="UP000006038"/>
    </source>
</evidence>
<reference evidence="2" key="1">
    <citation type="submission" date="2013-04" db="UniProtKB">
        <authorList>
            <consortium name="EnsemblPlants"/>
        </authorList>
    </citation>
    <scope>IDENTIFICATION</scope>
</reference>
<protein>
    <submittedName>
        <fullName evidence="2">Uncharacterized protein</fullName>
    </submittedName>
</protein>
<dbReference type="HOGENOM" id="CLU_2447165_0_0_1"/>
<accession>J3L8Y7</accession>